<dbReference type="InterPro" id="IPR010300">
    <property type="entry name" value="CDO_1"/>
</dbReference>
<evidence type="ECO:0000313" key="4">
    <source>
        <dbReference type="Proteomes" id="UP000636793"/>
    </source>
</evidence>
<dbReference type="EMBL" id="BMHI01000002">
    <property type="protein sequence ID" value="GGB24664.1"/>
    <property type="molecule type" value="Genomic_DNA"/>
</dbReference>
<dbReference type="SUPFAM" id="SSF51182">
    <property type="entry name" value="RmlC-like cupins"/>
    <property type="match status" value="1"/>
</dbReference>
<reference evidence="3" key="2">
    <citation type="submission" date="2020-09" db="EMBL/GenBank/DDBJ databases">
        <authorList>
            <person name="Sun Q."/>
            <person name="Zhou Y."/>
        </authorList>
    </citation>
    <scope>NUCLEOTIDE SEQUENCE</scope>
    <source>
        <strain evidence="3">CGMCC 1.15085</strain>
    </source>
</reference>
<feature type="binding site" evidence="2">
    <location>
        <position position="69"/>
    </location>
    <ligand>
        <name>Fe cation</name>
        <dbReference type="ChEBI" id="CHEBI:24875"/>
        <note>catalytic</note>
    </ligand>
</feature>
<keyword evidence="4" id="KW-1185">Reference proteome</keyword>
<dbReference type="InterPro" id="IPR014710">
    <property type="entry name" value="RmlC-like_jellyroll"/>
</dbReference>
<comment type="similarity">
    <text evidence="1">Belongs to the cysteine dioxygenase family.</text>
</comment>
<evidence type="ECO:0000256" key="2">
    <source>
        <dbReference type="PIRSR" id="PIRSR610300-51"/>
    </source>
</evidence>
<keyword evidence="2" id="KW-0408">Iron</keyword>
<dbReference type="Pfam" id="PF05995">
    <property type="entry name" value="CDO_I"/>
    <property type="match status" value="1"/>
</dbReference>
<gene>
    <name evidence="3" type="ORF">GCM10011492_13290</name>
</gene>
<evidence type="ECO:0000313" key="3">
    <source>
        <dbReference type="EMBL" id="GGB24664.1"/>
    </source>
</evidence>
<proteinExistence type="inferred from homology"/>
<dbReference type="RefSeq" id="WP_188836188.1">
    <property type="nucleotide sequence ID" value="NZ_BMHI01000002.1"/>
</dbReference>
<sequence>MTTASPGVRDFTSDQLARMAKLFAREGAAVSAVKPDGTERQRHQLTKTPHLEVWVVNWPPGASTGWHDHGAAAGAMVVVEGDLIERQWKGGSEQWRELRAEDETTITPQTAHEVTNVGDGFAVTVHAYSPGLTEMTPYAWENNAPVAIDAAS</sequence>
<keyword evidence="2" id="KW-0479">Metal-binding</keyword>
<dbReference type="InterPro" id="IPR011051">
    <property type="entry name" value="RmlC_Cupin_sf"/>
</dbReference>
<dbReference type="CDD" id="cd10548">
    <property type="entry name" value="cupin_CDO"/>
    <property type="match status" value="1"/>
</dbReference>
<organism evidence="3 4">
    <name type="scientific">Flexivirga endophytica</name>
    <dbReference type="NCBI Taxonomy" id="1849103"/>
    <lineage>
        <taxon>Bacteria</taxon>
        <taxon>Bacillati</taxon>
        <taxon>Actinomycetota</taxon>
        <taxon>Actinomycetes</taxon>
        <taxon>Micrococcales</taxon>
        <taxon>Dermacoccaceae</taxon>
        <taxon>Flexivirga</taxon>
    </lineage>
</organism>
<reference evidence="3" key="1">
    <citation type="journal article" date="2014" name="Int. J. Syst. Evol. Microbiol.">
        <title>Complete genome sequence of Corynebacterium casei LMG S-19264T (=DSM 44701T), isolated from a smear-ripened cheese.</title>
        <authorList>
            <consortium name="US DOE Joint Genome Institute (JGI-PGF)"/>
            <person name="Walter F."/>
            <person name="Albersmeier A."/>
            <person name="Kalinowski J."/>
            <person name="Ruckert C."/>
        </authorList>
    </citation>
    <scope>NUCLEOTIDE SEQUENCE</scope>
    <source>
        <strain evidence="3">CGMCC 1.15085</strain>
    </source>
</reference>
<dbReference type="GO" id="GO:0016702">
    <property type="term" value="F:oxidoreductase activity, acting on single donors with incorporation of molecular oxygen, incorporation of two atoms of oxygen"/>
    <property type="evidence" value="ECO:0007669"/>
    <property type="project" value="InterPro"/>
</dbReference>
<dbReference type="Gene3D" id="2.60.120.10">
    <property type="entry name" value="Jelly Rolls"/>
    <property type="match status" value="1"/>
</dbReference>
<evidence type="ECO:0000256" key="1">
    <source>
        <dbReference type="ARBA" id="ARBA00006622"/>
    </source>
</evidence>
<protein>
    <recommendedName>
        <fullName evidence="5">Cysteine dioxygenase</fullName>
    </recommendedName>
</protein>
<comment type="caution">
    <text evidence="3">The sequence shown here is derived from an EMBL/GenBank/DDBJ whole genome shotgun (WGS) entry which is preliminary data.</text>
</comment>
<dbReference type="AlphaFoldDB" id="A0A916SZE1"/>
<feature type="binding site" evidence="2">
    <location>
        <position position="67"/>
    </location>
    <ligand>
        <name>Fe cation</name>
        <dbReference type="ChEBI" id="CHEBI:24875"/>
        <note>catalytic</note>
    </ligand>
</feature>
<name>A0A916SZE1_9MICO</name>
<evidence type="ECO:0008006" key="5">
    <source>
        <dbReference type="Google" id="ProtNLM"/>
    </source>
</evidence>
<dbReference type="Proteomes" id="UP000636793">
    <property type="component" value="Unassembled WGS sequence"/>
</dbReference>
<feature type="binding site" evidence="2">
    <location>
        <position position="112"/>
    </location>
    <ligand>
        <name>Fe cation</name>
        <dbReference type="ChEBI" id="CHEBI:24875"/>
        <note>catalytic</note>
    </ligand>
</feature>
<dbReference type="GO" id="GO:0005506">
    <property type="term" value="F:iron ion binding"/>
    <property type="evidence" value="ECO:0007669"/>
    <property type="project" value="InterPro"/>
</dbReference>
<accession>A0A916SZE1</accession>